<keyword evidence="2" id="KW-0479">Metal-binding</keyword>
<reference evidence="4" key="1">
    <citation type="journal article" date="2019" name="Int. J. Syst. Evol. Microbiol.">
        <title>The Global Catalogue of Microorganisms (GCM) 10K type strain sequencing project: providing services to taxonomists for standard genome sequencing and annotation.</title>
        <authorList>
            <consortium name="The Broad Institute Genomics Platform"/>
            <consortium name="The Broad Institute Genome Sequencing Center for Infectious Disease"/>
            <person name="Wu L."/>
            <person name="Ma J."/>
        </authorList>
    </citation>
    <scope>NUCLEOTIDE SEQUENCE [LARGE SCALE GENOMIC DNA]</scope>
    <source>
        <strain evidence="4">CGMCC 4.7466</strain>
    </source>
</reference>
<keyword evidence="4" id="KW-1185">Reference proteome</keyword>
<comment type="caution">
    <text evidence="3">The sequence shown here is derived from an EMBL/GenBank/DDBJ whole genome shotgun (WGS) entry which is preliminary data.</text>
</comment>
<gene>
    <name evidence="3" type="ORF">ACFPFU_17285</name>
</gene>
<dbReference type="Pfam" id="PF05163">
    <property type="entry name" value="DinB"/>
    <property type="match status" value="1"/>
</dbReference>
<sequence>MTKSISVAALMKDYAVYNQWANEQLVSWLKTKPTDQMETEVPSSFPSIKLTLKHIWDTQQFWLDVLKKQYRDDATWEGEERPVSAQEVLEGLRQQSQELADFIASLDDEAIQEKIPLKTPWFASEQPRFEFIQHCMNHSTYHRGQVVTIGRNLGFTDADDGFQFLPADGQNSILITSPHGQSSVNRQIKKCALTSYSFCLFLPTWRRDGNTVAPWLLNSSMFFRDFSHPF</sequence>
<name>A0ABV9T4V5_9BACT</name>
<organism evidence="3 4">
    <name type="scientific">Negadavirga shengliensis</name>
    <dbReference type="NCBI Taxonomy" id="1389218"/>
    <lineage>
        <taxon>Bacteria</taxon>
        <taxon>Pseudomonadati</taxon>
        <taxon>Bacteroidota</taxon>
        <taxon>Cytophagia</taxon>
        <taxon>Cytophagales</taxon>
        <taxon>Cyclobacteriaceae</taxon>
        <taxon>Negadavirga</taxon>
    </lineage>
</organism>
<comment type="similarity">
    <text evidence="1">Belongs to the DinB family.</text>
</comment>
<dbReference type="Proteomes" id="UP001595818">
    <property type="component" value="Unassembled WGS sequence"/>
</dbReference>
<evidence type="ECO:0000256" key="2">
    <source>
        <dbReference type="ARBA" id="ARBA00022723"/>
    </source>
</evidence>
<dbReference type="PANTHER" id="PTHR37302:SF3">
    <property type="entry name" value="DAMAGE-INDUCIBLE PROTEIN DINB"/>
    <property type="match status" value="1"/>
</dbReference>
<dbReference type="InterPro" id="IPR007837">
    <property type="entry name" value="DinB"/>
</dbReference>
<evidence type="ECO:0000313" key="4">
    <source>
        <dbReference type="Proteomes" id="UP001595818"/>
    </source>
</evidence>
<evidence type="ECO:0000313" key="3">
    <source>
        <dbReference type="EMBL" id="MFC4873459.1"/>
    </source>
</evidence>
<dbReference type="RefSeq" id="WP_377066335.1">
    <property type="nucleotide sequence ID" value="NZ_JBHSJJ010000010.1"/>
</dbReference>
<dbReference type="PANTHER" id="PTHR37302">
    <property type="entry name" value="SLR1116 PROTEIN"/>
    <property type="match status" value="1"/>
</dbReference>
<dbReference type="InterPro" id="IPR034660">
    <property type="entry name" value="DinB/YfiT-like"/>
</dbReference>
<proteinExistence type="inferred from homology"/>
<dbReference type="Gene3D" id="1.20.120.450">
    <property type="entry name" value="dinb family like domain"/>
    <property type="match status" value="1"/>
</dbReference>
<dbReference type="SUPFAM" id="SSF109854">
    <property type="entry name" value="DinB/YfiT-like putative metalloenzymes"/>
    <property type="match status" value="1"/>
</dbReference>
<dbReference type="EMBL" id="JBHSJJ010000010">
    <property type="protein sequence ID" value="MFC4873459.1"/>
    <property type="molecule type" value="Genomic_DNA"/>
</dbReference>
<protein>
    <submittedName>
        <fullName evidence="3">DinB family protein</fullName>
    </submittedName>
</protein>
<accession>A0ABV9T4V5</accession>
<evidence type="ECO:0000256" key="1">
    <source>
        <dbReference type="ARBA" id="ARBA00008635"/>
    </source>
</evidence>